<reference evidence="1" key="1">
    <citation type="submission" date="2021-06" db="EMBL/GenBank/DDBJ databases">
        <authorList>
            <person name="Kallberg Y."/>
            <person name="Tangrot J."/>
            <person name="Rosling A."/>
        </authorList>
    </citation>
    <scope>NUCLEOTIDE SEQUENCE</scope>
    <source>
        <strain evidence="1">MA461A</strain>
    </source>
</reference>
<keyword evidence="2" id="KW-1185">Reference proteome</keyword>
<evidence type="ECO:0000313" key="2">
    <source>
        <dbReference type="Proteomes" id="UP000789920"/>
    </source>
</evidence>
<dbReference type="EMBL" id="CAJVQC010004315">
    <property type="protein sequence ID" value="CAG8538944.1"/>
    <property type="molecule type" value="Genomic_DNA"/>
</dbReference>
<accession>A0ACA9LN20</accession>
<evidence type="ECO:0000313" key="1">
    <source>
        <dbReference type="EMBL" id="CAG8538944.1"/>
    </source>
</evidence>
<gene>
    <name evidence="1" type="ORF">RPERSI_LOCUS3467</name>
</gene>
<sequence>MSSNLKIFALGGLHEVGKNCYVFEKNEDIIIVDCGVKFLNGSNLADGTVPNFSYLVANQKKIKGLFITHGHEDHIGGIPYLLQLIPNIPIYGSDFSISLLKQKLRGESKEKTTIFQDDTIIRTGEFRLVEIGKKGVDLLLSDSTNSEVEGNTPSEAKVVKRLENIITEATGRVIITSFASNVYRLKKVIEIAKKTDKKIVLLGSSLLKMMKAIQKARGGKSGPQSAGSPKLSRLKISNKLFALGAKVYENNKEDLLHASGHACQEDLKLMLTLVKPRYFMPFHGDFRMLKKHGHLAQELGIPKENIFVCANGEVAINDEKIDQHDKKTDKYNSKEKEKLPDLVKLHEQIEELQKKPNPTAEEKEELTKKKEEYNSKLNQAKEATIKNIQTQLAQNKLNITELDDRSKKLGLHNYLFLEIIFKLVIIEIIAIWIYFETAKFWENMEKMRDPYLSMEEKEQLNAETMPLFKYCRLDDAEGYEQQNERPLVIVSNNKQNEIEKLLVVVPLSRSIEKIYPFQVAIFFNSEPGKAKCEQVRAITSERLERKLGNLTEKEINVIEEKLVIILALEDYIERKIKERTN</sequence>
<proteinExistence type="predicted"/>
<comment type="caution">
    <text evidence="1">The sequence shown here is derived from an EMBL/GenBank/DDBJ whole genome shotgun (WGS) entry which is preliminary data.</text>
</comment>
<dbReference type="Proteomes" id="UP000789920">
    <property type="component" value="Unassembled WGS sequence"/>
</dbReference>
<protein>
    <submittedName>
        <fullName evidence="1">6481_t:CDS:1</fullName>
    </submittedName>
</protein>
<organism evidence="1 2">
    <name type="scientific">Racocetra persica</name>
    <dbReference type="NCBI Taxonomy" id="160502"/>
    <lineage>
        <taxon>Eukaryota</taxon>
        <taxon>Fungi</taxon>
        <taxon>Fungi incertae sedis</taxon>
        <taxon>Mucoromycota</taxon>
        <taxon>Glomeromycotina</taxon>
        <taxon>Glomeromycetes</taxon>
        <taxon>Diversisporales</taxon>
        <taxon>Gigasporaceae</taxon>
        <taxon>Racocetra</taxon>
    </lineage>
</organism>
<name>A0ACA9LN20_9GLOM</name>